<evidence type="ECO:0000259" key="2">
    <source>
        <dbReference type="Pfam" id="PF01569"/>
    </source>
</evidence>
<sequence length="210" mass="23573">MKLVSLMIFLSLFNTAYAQYDFLDAGDAIGPYPAKGSVEAKEEIEQMLYFQEHRTQADCDAADLQASANLETLFGGSLSDAEIKKVKKKLRLVTIKSGVEIYFTKREFKRPRPYLSHPEIKPCIELEKSTSYPSGHTTLARLYARLLAVIYPERADVFQELGDQAALNRVIGGVHHPSDIIAGKKLGDLLADEYLSDSKFKRELEKLGKK</sequence>
<dbReference type="Proteomes" id="UP001302274">
    <property type="component" value="Unassembled WGS sequence"/>
</dbReference>
<dbReference type="SUPFAM" id="SSF48317">
    <property type="entry name" value="Acid phosphatase/Vanadium-dependent haloperoxidase"/>
    <property type="match status" value="1"/>
</dbReference>
<evidence type="ECO:0000313" key="3">
    <source>
        <dbReference type="EMBL" id="MEA9357840.1"/>
    </source>
</evidence>
<accession>A0ABU5W1Z7</accession>
<keyword evidence="4" id="KW-1185">Reference proteome</keyword>
<protein>
    <submittedName>
        <fullName evidence="3">Phosphatase PAP2 family protein</fullName>
    </submittedName>
</protein>
<evidence type="ECO:0000256" key="1">
    <source>
        <dbReference type="SAM" id="SignalP"/>
    </source>
</evidence>
<proteinExistence type="predicted"/>
<name>A0ABU5W1Z7_9BACT</name>
<dbReference type="EMBL" id="JAYGJQ010000002">
    <property type="protein sequence ID" value="MEA9357840.1"/>
    <property type="molecule type" value="Genomic_DNA"/>
</dbReference>
<dbReference type="Gene3D" id="1.20.144.10">
    <property type="entry name" value="Phosphatidic acid phosphatase type 2/haloperoxidase"/>
    <property type="match status" value="1"/>
</dbReference>
<dbReference type="InterPro" id="IPR000326">
    <property type="entry name" value="PAP2/HPO"/>
</dbReference>
<reference evidence="3 4" key="1">
    <citation type="submission" date="2023-11" db="EMBL/GenBank/DDBJ databases">
        <title>A Novel Polar Bacteriovorax (B. antarcticus) Isolated from the Biocrust in Antarctica.</title>
        <authorList>
            <person name="Mun W."/>
            <person name="Choi S.Y."/>
            <person name="Mitchell R.J."/>
        </authorList>
    </citation>
    <scope>NUCLEOTIDE SEQUENCE [LARGE SCALE GENOMIC DNA]</scope>
    <source>
        <strain evidence="3 4">PP10</strain>
    </source>
</reference>
<dbReference type="RefSeq" id="WP_323578012.1">
    <property type="nucleotide sequence ID" value="NZ_JAYGJQ010000002.1"/>
</dbReference>
<feature type="signal peptide" evidence="1">
    <location>
        <begin position="1"/>
        <end position="18"/>
    </location>
</feature>
<dbReference type="Pfam" id="PF01569">
    <property type="entry name" value="PAP2"/>
    <property type="match status" value="1"/>
</dbReference>
<organism evidence="3 4">
    <name type="scientific">Bacteriovorax antarcticus</name>
    <dbReference type="NCBI Taxonomy" id="3088717"/>
    <lineage>
        <taxon>Bacteria</taxon>
        <taxon>Pseudomonadati</taxon>
        <taxon>Bdellovibrionota</taxon>
        <taxon>Bacteriovoracia</taxon>
        <taxon>Bacteriovoracales</taxon>
        <taxon>Bacteriovoracaceae</taxon>
        <taxon>Bacteriovorax</taxon>
    </lineage>
</organism>
<feature type="chain" id="PRO_5046708620" evidence="1">
    <location>
        <begin position="19"/>
        <end position="210"/>
    </location>
</feature>
<dbReference type="InterPro" id="IPR036938">
    <property type="entry name" value="PAP2/HPO_sf"/>
</dbReference>
<keyword evidence="1" id="KW-0732">Signal</keyword>
<feature type="domain" description="Phosphatidic acid phosphatase type 2/haloperoxidase" evidence="2">
    <location>
        <begin position="102"/>
        <end position="187"/>
    </location>
</feature>
<comment type="caution">
    <text evidence="3">The sequence shown here is derived from an EMBL/GenBank/DDBJ whole genome shotgun (WGS) entry which is preliminary data.</text>
</comment>
<evidence type="ECO:0000313" key="4">
    <source>
        <dbReference type="Proteomes" id="UP001302274"/>
    </source>
</evidence>
<gene>
    <name evidence="3" type="ORF">SHI21_16535</name>
</gene>
<dbReference type="CDD" id="cd03380">
    <property type="entry name" value="PAP2_like_1"/>
    <property type="match status" value="1"/>
</dbReference>